<gene>
    <name evidence="2" type="ORF">OB2597_02662</name>
</gene>
<keyword evidence="3" id="KW-1185">Reference proteome</keyword>
<accession>A3TXC6</accession>
<dbReference type="InterPro" id="IPR006141">
    <property type="entry name" value="Intein_N"/>
</dbReference>
<comment type="caution">
    <text evidence="2">The sequence shown here is derived from an EMBL/GenBank/DDBJ whole genome shotgun (WGS) entry which is preliminary data.</text>
</comment>
<dbReference type="AlphaFoldDB" id="A3TXC6"/>
<dbReference type="CDD" id="cd00081">
    <property type="entry name" value="Hint"/>
    <property type="match status" value="1"/>
</dbReference>
<dbReference type="RefSeq" id="WP_009804786.1">
    <property type="nucleotide sequence ID" value="NZ_CH724131.1"/>
</dbReference>
<dbReference type="GO" id="GO:0016539">
    <property type="term" value="P:intein-mediated protein splicing"/>
    <property type="evidence" value="ECO:0007669"/>
    <property type="project" value="InterPro"/>
</dbReference>
<dbReference type="OrthoDB" id="6305173at2"/>
<evidence type="ECO:0000313" key="2">
    <source>
        <dbReference type="EMBL" id="EAQ03486.1"/>
    </source>
</evidence>
<evidence type="ECO:0000259" key="1">
    <source>
        <dbReference type="Pfam" id="PF13403"/>
    </source>
</evidence>
<reference evidence="2 3" key="1">
    <citation type="journal article" date="2010" name="J. Bacteriol.">
        <title>Genome sequences of Oceanicola granulosus HTCC2516(T) and Oceanicola batsensis HTCC2597(TDelta).</title>
        <authorList>
            <person name="Thrash J.C."/>
            <person name="Cho J.C."/>
            <person name="Vergin K.L."/>
            <person name="Giovannoni S.J."/>
        </authorList>
    </citation>
    <scope>NUCLEOTIDE SEQUENCE [LARGE SCALE GENOMIC DNA]</scope>
    <source>
        <strain evidence="3">ATCC BAA-863 / DSM 15984 / KCTC 12145 / HTCC2597</strain>
    </source>
</reference>
<dbReference type="SUPFAM" id="SSF51294">
    <property type="entry name" value="Hedgehog/intein (Hint) domain"/>
    <property type="match status" value="1"/>
</dbReference>
<name>A3TXC6_PSEBH</name>
<dbReference type="STRING" id="252305.OB2597_02662"/>
<protein>
    <submittedName>
        <fullName evidence="2">Type I secretion target repeat protein</fullName>
    </submittedName>
</protein>
<proteinExistence type="predicted"/>
<sequence length="231" mass="25172">MTNYEDFGNGTVQAGAAAPRRVGKRGAVACFSAGTRILTPQGQRAVETLVPGDKVMTRDHGLQTLRWIGCRHVAADELAEHDSLRPVRIEKGALGPNMPDRDLLVSPEHRVMVAGNHVEAVLGTEEGLVSAKDLVGRPGITVETMEEVIYYHLLFDDHELVLSEGAWTESFLPGISAFNGLDVEAADELFRLFPELQYVPSPFKPARPSINPEVARLLREVNESLTPVLGA</sequence>
<dbReference type="EMBL" id="AAMO01000004">
    <property type="protein sequence ID" value="EAQ03486.1"/>
    <property type="molecule type" value="Genomic_DNA"/>
</dbReference>
<feature type="domain" description="Hedgehog/Intein (Hint)" evidence="1">
    <location>
        <begin position="30"/>
        <end position="174"/>
    </location>
</feature>
<dbReference type="InterPro" id="IPR028992">
    <property type="entry name" value="Hedgehog/Intein_dom"/>
</dbReference>
<dbReference type="Gene3D" id="2.170.16.10">
    <property type="entry name" value="Hedgehog/Intein (Hint) domain"/>
    <property type="match status" value="1"/>
</dbReference>
<dbReference type="eggNOG" id="COG2931">
    <property type="taxonomic scope" value="Bacteria"/>
</dbReference>
<dbReference type="HOGENOM" id="CLU_071538_1_0_5"/>
<evidence type="ECO:0000313" key="3">
    <source>
        <dbReference type="Proteomes" id="UP000004318"/>
    </source>
</evidence>
<organism evidence="2 3">
    <name type="scientific">Pseudooceanicola batsensis (strain ATCC BAA-863 / DSM 15984 / KCTC 12145 / HTCC2597)</name>
    <name type="common">Oceanicola batsensis</name>
    <dbReference type="NCBI Taxonomy" id="252305"/>
    <lineage>
        <taxon>Bacteria</taxon>
        <taxon>Pseudomonadati</taxon>
        <taxon>Pseudomonadota</taxon>
        <taxon>Alphaproteobacteria</taxon>
        <taxon>Rhodobacterales</taxon>
        <taxon>Paracoccaceae</taxon>
        <taxon>Pseudooceanicola</taxon>
    </lineage>
</organism>
<dbReference type="Pfam" id="PF13403">
    <property type="entry name" value="Hint_2"/>
    <property type="match status" value="1"/>
</dbReference>
<dbReference type="InterPro" id="IPR036844">
    <property type="entry name" value="Hint_dom_sf"/>
</dbReference>
<dbReference type="PROSITE" id="PS50817">
    <property type="entry name" value="INTEIN_N_TER"/>
    <property type="match status" value="1"/>
</dbReference>
<dbReference type="Proteomes" id="UP000004318">
    <property type="component" value="Unassembled WGS sequence"/>
</dbReference>